<dbReference type="Proteomes" id="UP000005268">
    <property type="component" value="Chromosome"/>
</dbReference>
<organism evidence="1 2">
    <name type="scientific">Pseudomonas putida ND6</name>
    <dbReference type="NCBI Taxonomy" id="231023"/>
    <lineage>
        <taxon>Bacteria</taxon>
        <taxon>Pseudomonadati</taxon>
        <taxon>Pseudomonadota</taxon>
        <taxon>Gammaproteobacteria</taxon>
        <taxon>Pseudomonadales</taxon>
        <taxon>Pseudomonadaceae</taxon>
        <taxon>Pseudomonas</taxon>
    </lineage>
</organism>
<protein>
    <submittedName>
        <fullName evidence="1">Uncharacterized protein</fullName>
    </submittedName>
</protein>
<name>I3V2G7_PSEPU</name>
<dbReference type="AlphaFoldDB" id="I3V2G7"/>
<reference evidence="1 2" key="1">
    <citation type="journal article" date="2012" name="J. Bacteriol.">
        <title>Complete Genome Sequence of the Naphthalene-Degrading Pseudomonas putida Strain ND6.</title>
        <authorList>
            <person name="Li S."/>
            <person name="Zhao H."/>
            <person name="Li Y."/>
            <person name="Niu S."/>
            <person name="Cai B."/>
        </authorList>
    </citation>
    <scope>NUCLEOTIDE SEQUENCE [LARGE SCALE GENOMIC DNA]</scope>
    <source>
        <strain evidence="1 2">ND6</strain>
    </source>
</reference>
<accession>I3V2G7</accession>
<dbReference type="HOGENOM" id="CLU_3220926_0_0_6"/>
<evidence type="ECO:0000313" key="1">
    <source>
        <dbReference type="EMBL" id="AFK71938.1"/>
    </source>
</evidence>
<dbReference type="KEGG" id="ppi:YSA_09535"/>
<sequence length="44" mass="4625">MSKGSSTAKGKALAEGNYDRYSRSYSKAIQLAPDALFEPCGAPS</sequence>
<evidence type="ECO:0000313" key="2">
    <source>
        <dbReference type="Proteomes" id="UP000005268"/>
    </source>
</evidence>
<gene>
    <name evidence="1" type="ORF">YSA_09535</name>
</gene>
<proteinExistence type="predicted"/>
<dbReference type="EMBL" id="CP003588">
    <property type="protein sequence ID" value="AFK71938.1"/>
    <property type="molecule type" value="Genomic_DNA"/>
</dbReference>